<protein>
    <submittedName>
        <fullName evidence="2">Uncharacterized protein</fullName>
    </submittedName>
</protein>
<organism evidence="2 3">
    <name type="scientific">Boletus reticuloceps</name>
    <dbReference type="NCBI Taxonomy" id="495285"/>
    <lineage>
        <taxon>Eukaryota</taxon>
        <taxon>Fungi</taxon>
        <taxon>Dikarya</taxon>
        <taxon>Basidiomycota</taxon>
        <taxon>Agaricomycotina</taxon>
        <taxon>Agaricomycetes</taxon>
        <taxon>Agaricomycetidae</taxon>
        <taxon>Boletales</taxon>
        <taxon>Boletineae</taxon>
        <taxon>Boletaceae</taxon>
        <taxon>Boletoideae</taxon>
        <taxon>Boletus</taxon>
    </lineage>
</organism>
<dbReference type="AlphaFoldDB" id="A0A8I2Z2E7"/>
<comment type="caution">
    <text evidence="2">The sequence shown here is derived from an EMBL/GenBank/DDBJ whole genome shotgun (WGS) entry which is preliminary data.</text>
</comment>
<evidence type="ECO:0000256" key="1">
    <source>
        <dbReference type="SAM" id="MobiDB-lite"/>
    </source>
</evidence>
<proteinExistence type="predicted"/>
<gene>
    <name evidence="2" type="ORF">JVT61DRAFT_21</name>
</gene>
<evidence type="ECO:0000313" key="2">
    <source>
        <dbReference type="EMBL" id="KAG6381452.1"/>
    </source>
</evidence>
<reference evidence="2" key="1">
    <citation type="submission" date="2021-03" db="EMBL/GenBank/DDBJ databases">
        <title>Evolutionary innovations through gain and loss of genes in the ectomycorrhizal Boletales.</title>
        <authorList>
            <person name="Wu G."/>
            <person name="Miyauchi S."/>
            <person name="Morin E."/>
            <person name="Yang Z.-L."/>
            <person name="Xu J."/>
            <person name="Martin F.M."/>
        </authorList>
    </citation>
    <scope>NUCLEOTIDE SEQUENCE</scope>
    <source>
        <strain evidence="2">BR01</strain>
    </source>
</reference>
<feature type="compositionally biased region" description="Basic and acidic residues" evidence="1">
    <location>
        <begin position="9"/>
        <end position="20"/>
    </location>
</feature>
<dbReference type="EMBL" id="JAGFBS010000001">
    <property type="protein sequence ID" value="KAG6381452.1"/>
    <property type="molecule type" value="Genomic_DNA"/>
</dbReference>
<evidence type="ECO:0000313" key="3">
    <source>
        <dbReference type="Proteomes" id="UP000683000"/>
    </source>
</evidence>
<dbReference type="OrthoDB" id="10665644at2759"/>
<sequence>MEVPSLSSIKEEARKQNVDPHKLQVQMAKHIQKGLRSKKLQNHDETFLLLNDHYHEAWENSYITYVSSMGLLKHFGSADETEQNYYDVETNKYWLAVNMHCAGKAKKTATDINDLAKLAKYMSNKIAWIQSGFIFFIFQTSQTLCGLPLPNKFLLPGLLKLYKDEKLCLEDTIIEITNWVEPLAKYAIKQCESQEWLRIWNNYMSALTAHANKPGHKE</sequence>
<name>A0A8I2Z2E7_9AGAM</name>
<feature type="region of interest" description="Disordered" evidence="1">
    <location>
        <begin position="1"/>
        <end position="20"/>
    </location>
</feature>
<dbReference type="Proteomes" id="UP000683000">
    <property type="component" value="Unassembled WGS sequence"/>
</dbReference>
<accession>A0A8I2Z2E7</accession>
<keyword evidence="3" id="KW-1185">Reference proteome</keyword>